<feature type="region of interest" description="Disordered" evidence="1">
    <location>
        <begin position="13"/>
        <end position="39"/>
    </location>
</feature>
<feature type="non-terminal residue" evidence="2">
    <location>
        <position position="39"/>
    </location>
</feature>
<evidence type="ECO:0000256" key="1">
    <source>
        <dbReference type="SAM" id="MobiDB-lite"/>
    </source>
</evidence>
<proteinExistence type="predicted"/>
<accession>A8QGI8</accession>
<evidence type="ECO:0000313" key="2">
    <source>
        <dbReference type="EMBL" id="EDP28628.1"/>
    </source>
</evidence>
<name>A8QGI8_BRUMA</name>
<dbReference type="EMBL" id="DS239687">
    <property type="protein sequence ID" value="EDP28628.1"/>
    <property type="molecule type" value="Genomic_DNA"/>
</dbReference>
<organism evidence="2">
    <name type="scientific">Brugia malayi</name>
    <name type="common">Filarial nematode worm</name>
    <dbReference type="NCBI Taxonomy" id="6279"/>
    <lineage>
        <taxon>Eukaryota</taxon>
        <taxon>Metazoa</taxon>
        <taxon>Ecdysozoa</taxon>
        <taxon>Nematoda</taxon>
        <taxon>Chromadorea</taxon>
        <taxon>Rhabditida</taxon>
        <taxon>Spirurina</taxon>
        <taxon>Spiruromorpha</taxon>
        <taxon>Filarioidea</taxon>
        <taxon>Onchocercidae</taxon>
        <taxon>Brugia</taxon>
    </lineage>
</organism>
<gene>
    <name evidence="2" type="ORF">Bm1_55325</name>
</gene>
<reference evidence="2" key="1">
    <citation type="journal article" date="2007" name="Science">
        <title>Draft genome of the filarial nematode parasite Brugia malayi.</title>
        <authorList>
            <person name="Ghedin E."/>
            <person name="Wang S."/>
            <person name="Spiro D."/>
            <person name="Caler E."/>
            <person name="Zhao Q."/>
            <person name="Crabtree J."/>
            <person name="Allen J.E."/>
            <person name="Delcher A.L."/>
            <person name="Guiliano D.B."/>
            <person name="Miranda-Saavedra D."/>
            <person name="Angiuoli S.V."/>
            <person name="Creasy T."/>
            <person name="Amedeo P."/>
            <person name="Haas B."/>
            <person name="El-Sayed N.M."/>
            <person name="Wortman J.R."/>
            <person name="Feldblyum T."/>
            <person name="Tallon L."/>
            <person name="Schatz M."/>
            <person name="Shumway M."/>
            <person name="Koo H."/>
            <person name="Salzberg S.L."/>
            <person name="Schobel S."/>
            <person name="Pertea M."/>
            <person name="Pop M."/>
            <person name="White O."/>
            <person name="Barton G.J."/>
            <person name="Carlow C.K."/>
            <person name="Crawford M.J."/>
            <person name="Daub J."/>
            <person name="Dimmic M.W."/>
            <person name="Estes C.F."/>
            <person name="Foster J.M."/>
            <person name="Ganatra M."/>
            <person name="Gregory W.F."/>
            <person name="Johnson N.M."/>
            <person name="Jin J."/>
            <person name="Komuniecki R."/>
            <person name="Korf I."/>
            <person name="Kumar S."/>
            <person name="Laney S."/>
            <person name="Li B.W."/>
            <person name="Li W."/>
            <person name="Lindblom T.H."/>
            <person name="Lustigman S."/>
            <person name="Ma D."/>
            <person name="Maina C.V."/>
            <person name="Martin D.M."/>
            <person name="McCarter J.P."/>
            <person name="McReynolds L."/>
            <person name="Mitreva M."/>
            <person name="Nutman T.B."/>
            <person name="Parkinson J."/>
            <person name="Peregrin-Alvarez J.M."/>
            <person name="Poole C."/>
            <person name="Ren Q."/>
            <person name="Saunders L."/>
            <person name="Sluder A.E."/>
            <person name="Smith K."/>
            <person name="Stanke M."/>
            <person name="Unnasch T.R."/>
            <person name="Ware J."/>
            <person name="Wei A.D."/>
            <person name="Weil G."/>
            <person name="Williams D.J."/>
            <person name="Zhang Y."/>
            <person name="Williams S.A."/>
            <person name="Fraser-Liggett C."/>
            <person name="Slatko B."/>
            <person name="Blaxter M.L."/>
            <person name="Scott A.L."/>
        </authorList>
    </citation>
    <scope>NUCLEOTIDE SEQUENCE [LARGE SCALE GENOMIC DNA]</scope>
</reference>
<sequence>MYRIAFVRQRSADNLRHQNNDRLTAARSTSVRASPKEPE</sequence>
<dbReference type="AlphaFoldDB" id="A8QGI8"/>
<protein>
    <submittedName>
        <fullName evidence="2">Uncharacterized protein</fullName>
    </submittedName>
</protein>